<accession>A0ABP9CPA4</accession>
<dbReference type="Gene3D" id="1.10.540.10">
    <property type="entry name" value="Acyl-CoA dehydrogenase/oxidase, N-terminal domain"/>
    <property type="match status" value="1"/>
</dbReference>
<dbReference type="Gene3D" id="2.40.110.10">
    <property type="entry name" value="Butyryl-CoA Dehydrogenase, subunit A, domain 2"/>
    <property type="match status" value="1"/>
</dbReference>
<dbReference type="InterPro" id="IPR006091">
    <property type="entry name" value="Acyl-CoA_Oxase/DH_mid-dom"/>
</dbReference>
<dbReference type="InterPro" id="IPR036250">
    <property type="entry name" value="AcylCo_DH-like_C"/>
</dbReference>
<keyword evidence="6 10" id="KW-0560">Oxidoreductase</keyword>
<evidence type="ECO:0000256" key="3">
    <source>
        <dbReference type="ARBA" id="ARBA00009347"/>
    </source>
</evidence>
<evidence type="ECO:0000256" key="2">
    <source>
        <dbReference type="ARBA" id="ARBA00005102"/>
    </source>
</evidence>
<sequence>MTAPRRPGPLFPEYHAPWETEEHKALRAHAAEFFRREATPHQKRWADQHMVDRDLWTKAGSAGLLCPGLPERYGGAGGDFGHEAVVEQERTLAHDTAFGFNVHSTIVAHYIAAYATEDQKQRWIPHLASGEMVLGIAMTEPGTGSDLQSVRTTAIRDGDHYVVNGSKTFISNATHCNLLVIVAKTDPSQGSKGISLLVAETDGLDGFERGRILDKIGQHGQDTRELAFTDMRVPVDNLLGGEESRGFAQLMEQLPRERLIIAVTGVAMAEAAVAETIAYAKERSAFGTPLIDFQNTRFVLAECKAEVLAGKALIDHCIVEYNAGRLDAATASMAKLWCTDKQVEVVDKCLQIFGGYGYIMEYPIAQMYAAARVQKIYGGTNEIMKLLIARSL</sequence>
<dbReference type="Pfam" id="PF02770">
    <property type="entry name" value="Acyl-CoA_dh_M"/>
    <property type="match status" value="1"/>
</dbReference>
<name>A0ABP9CPA4_9ACTN</name>
<evidence type="ECO:0000259" key="11">
    <source>
        <dbReference type="Pfam" id="PF00441"/>
    </source>
</evidence>
<feature type="domain" description="Acyl-CoA dehydrogenase/oxidase C-terminal" evidence="11">
    <location>
        <begin position="245"/>
        <end position="392"/>
    </location>
</feature>
<dbReference type="EMBL" id="BAABKQ010000001">
    <property type="protein sequence ID" value="GAA4815086.1"/>
    <property type="molecule type" value="Genomic_DNA"/>
</dbReference>
<evidence type="ECO:0000256" key="6">
    <source>
        <dbReference type="ARBA" id="ARBA00023002"/>
    </source>
</evidence>
<dbReference type="Pfam" id="PF02771">
    <property type="entry name" value="Acyl-CoA_dh_N"/>
    <property type="match status" value="1"/>
</dbReference>
<evidence type="ECO:0000313" key="15">
    <source>
        <dbReference type="Proteomes" id="UP001500839"/>
    </source>
</evidence>
<keyword evidence="5 10" id="KW-0274">FAD</keyword>
<keyword evidence="4 10" id="KW-0285">Flavoprotein</keyword>
<feature type="domain" description="Acyl-CoA dehydrogenase/oxidase N-terminal" evidence="13">
    <location>
        <begin position="20"/>
        <end position="131"/>
    </location>
</feature>
<dbReference type="InterPro" id="IPR050741">
    <property type="entry name" value="Acyl-CoA_dehydrogenase"/>
</dbReference>
<dbReference type="Pfam" id="PF00441">
    <property type="entry name" value="Acyl-CoA_dh_1"/>
    <property type="match status" value="1"/>
</dbReference>
<dbReference type="SUPFAM" id="SSF47203">
    <property type="entry name" value="Acyl-CoA dehydrogenase C-terminal domain-like"/>
    <property type="match status" value="1"/>
</dbReference>
<comment type="pathway">
    <text evidence="2">Siderophore biosynthesis; mycobactin biosynthesis.</text>
</comment>
<evidence type="ECO:0000256" key="4">
    <source>
        <dbReference type="ARBA" id="ARBA00022630"/>
    </source>
</evidence>
<evidence type="ECO:0000256" key="9">
    <source>
        <dbReference type="ARBA" id="ARBA00042660"/>
    </source>
</evidence>
<dbReference type="Proteomes" id="UP001500839">
    <property type="component" value="Unassembled WGS sequence"/>
</dbReference>
<dbReference type="InterPro" id="IPR009100">
    <property type="entry name" value="AcylCoA_DH/oxidase_NM_dom_sf"/>
</dbReference>
<dbReference type="InterPro" id="IPR037069">
    <property type="entry name" value="AcylCoA_DH/ox_N_sf"/>
</dbReference>
<evidence type="ECO:0000313" key="14">
    <source>
        <dbReference type="EMBL" id="GAA4815086.1"/>
    </source>
</evidence>
<comment type="cofactor">
    <cofactor evidence="1 10">
        <name>FAD</name>
        <dbReference type="ChEBI" id="CHEBI:57692"/>
    </cofactor>
</comment>
<gene>
    <name evidence="14" type="ORF">GCM10023353_20710</name>
</gene>
<evidence type="ECO:0000256" key="10">
    <source>
        <dbReference type="RuleBase" id="RU362125"/>
    </source>
</evidence>
<dbReference type="InterPro" id="IPR013786">
    <property type="entry name" value="AcylCoA_DH/ox_N"/>
</dbReference>
<comment type="function">
    <text evidence="7">Catalyzes the dehydrogenation at the alpha-beta position of ACP-bound acyl chains. This results in the introduction of a double bond in the lipidic chain, which is further transferred to the epsilon-amino group of lysine residue in the mycobactin core by MbtK.</text>
</comment>
<proteinExistence type="inferred from homology"/>
<organism evidence="14 15">
    <name type="scientific">Tomitella cavernea</name>
    <dbReference type="NCBI Taxonomy" id="1387982"/>
    <lineage>
        <taxon>Bacteria</taxon>
        <taxon>Bacillati</taxon>
        <taxon>Actinomycetota</taxon>
        <taxon>Actinomycetes</taxon>
        <taxon>Mycobacteriales</taxon>
        <taxon>Tomitella</taxon>
    </lineage>
</organism>
<protein>
    <recommendedName>
        <fullName evidence="8">Acyl-[acyl-carrier-protein] dehydrogenase MbtN</fullName>
    </recommendedName>
    <alternativeName>
        <fullName evidence="9">Mycobactin synthase protein N</fullName>
    </alternativeName>
</protein>
<comment type="caution">
    <text evidence="14">The sequence shown here is derived from an EMBL/GenBank/DDBJ whole genome shotgun (WGS) entry which is preliminary data.</text>
</comment>
<dbReference type="PANTHER" id="PTHR48083">
    <property type="entry name" value="MEDIUM-CHAIN SPECIFIC ACYL-COA DEHYDROGENASE, MITOCHONDRIAL-RELATED"/>
    <property type="match status" value="1"/>
</dbReference>
<dbReference type="InterPro" id="IPR009075">
    <property type="entry name" value="AcylCo_DH/oxidase_C"/>
</dbReference>
<dbReference type="RefSeq" id="WP_200171171.1">
    <property type="nucleotide sequence ID" value="NZ_BAABKQ010000001.1"/>
</dbReference>
<evidence type="ECO:0000259" key="12">
    <source>
        <dbReference type="Pfam" id="PF02770"/>
    </source>
</evidence>
<evidence type="ECO:0000256" key="5">
    <source>
        <dbReference type="ARBA" id="ARBA00022827"/>
    </source>
</evidence>
<keyword evidence="15" id="KW-1185">Reference proteome</keyword>
<dbReference type="PANTHER" id="PTHR48083:SF20">
    <property type="entry name" value="LONG-CHAIN SPECIFIC ACYL-COA DEHYDROGENASE, MITOCHONDRIAL"/>
    <property type="match status" value="1"/>
</dbReference>
<evidence type="ECO:0000256" key="8">
    <source>
        <dbReference type="ARBA" id="ARBA00040394"/>
    </source>
</evidence>
<reference evidence="15" key="1">
    <citation type="journal article" date="2019" name="Int. J. Syst. Evol. Microbiol.">
        <title>The Global Catalogue of Microorganisms (GCM) 10K type strain sequencing project: providing services to taxonomists for standard genome sequencing and annotation.</title>
        <authorList>
            <consortium name="The Broad Institute Genomics Platform"/>
            <consortium name="The Broad Institute Genome Sequencing Center for Infectious Disease"/>
            <person name="Wu L."/>
            <person name="Ma J."/>
        </authorList>
    </citation>
    <scope>NUCLEOTIDE SEQUENCE [LARGE SCALE GENOMIC DNA]</scope>
    <source>
        <strain evidence="15">JCM 18542</strain>
    </source>
</reference>
<evidence type="ECO:0000256" key="7">
    <source>
        <dbReference type="ARBA" id="ARBA00037085"/>
    </source>
</evidence>
<dbReference type="SUPFAM" id="SSF56645">
    <property type="entry name" value="Acyl-CoA dehydrogenase NM domain-like"/>
    <property type="match status" value="1"/>
</dbReference>
<evidence type="ECO:0000256" key="1">
    <source>
        <dbReference type="ARBA" id="ARBA00001974"/>
    </source>
</evidence>
<feature type="domain" description="Acyl-CoA oxidase/dehydrogenase middle" evidence="12">
    <location>
        <begin position="136"/>
        <end position="231"/>
    </location>
</feature>
<dbReference type="InterPro" id="IPR046373">
    <property type="entry name" value="Acyl-CoA_Oxase/DH_mid-dom_sf"/>
</dbReference>
<comment type="similarity">
    <text evidence="3 10">Belongs to the acyl-CoA dehydrogenase family.</text>
</comment>
<dbReference type="Gene3D" id="1.20.140.10">
    <property type="entry name" value="Butyryl-CoA Dehydrogenase, subunit A, domain 3"/>
    <property type="match status" value="1"/>
</dbReference>
<evidence type="ECO:0000259" key="13">
    <source>
        <dbReference type="Pfam" id="PF02771"/>
    </source>
</evidence>